<dbReference type="EMBL" id="JAKEIP010000005">
    <property type="protein sequence ID" value="MCF1592412.1"/>
    <property type="molecule type" value="Genomic_DNA"/>
</dbReference>
<feature type="domain" description="DUF4326" evidence="1">
    <location>
        <begin position="14"/>
        <end position="116"/>
    </location>
</feature>
<comment type="caution">
    <text evidence="2">The sequence shown here is derived from an EMBL/GenBank/DDBJ whole genome shotgun (WGS) entry which is preliminary data.</text>
</comment>
<accession>A0A9X1PRY8</accession>
<gene>
    <name evidence="2" type="ORF">L0P92_02355</name>
</gene>
<dbReference type="Proteomes" id="UP001139384">
    <property type="component" value="Unassembled WGS sequence"/>
</dbReference>
<dbReference type="Pfam" id="PF14216">
    <property type="entry name" value="DUF4326"/>
    <property type="match status" value="1"/>
</dbReference>
<protein>
    <submittedName>
        <fullName evidence="2">DUF4326 domain-containing protein</fullName>
    </submittedName>
</protein>
<dbReference type="RefSeq" id="WP_176188058.1">
    <property type="nucleotide sequence ID" value="NZ_JAKEIP010000005.1"/>
</dbReference>
<proteinExistence type="predicted"/>
<organism evidence="2 3">
    <name type="scientific">Streptomyces muensis</name>
    <dbReference type="NCBI Taxonomy" id="1077944"/>
    <lineage>
        <taxon>Bacteria</taxon>
        <taxon>Bacillati</taxon>
        <taxon>Actinomycetota</taxon>
        <taxon>Actinomycetes</taxon>
        <taxon>Kitasatosporales</taxon>
        <taxon>Streptomycetaceae</taxon>
        <taxon>Streptomyces</taxon>
    </lineage>
</organism>
<reference evidence="2" key="1">
    <citation type="submission" date="2022-01" db="EMBL/GenBank/DDBJ databases">
        <title>Draft Genome Sequences of Seven Type Strains of the Genus Streptomyces.</title>
        <authorList>
            <person name="Aziz S."/>
            <person name="Coretto E."/>
            <person name="Chronakova A."/>
            <person name="Sproer C."/>
            <person name="Huber K."/>
            <person name="Nouioui I."/>
            <person name="Gross H."/>
        </authorList>
    </citation>
    <scope>NUCLEOTIDE SEQUENCE</scope>
    <source>
        <strain evidence="2">DSM 103493</strain>
    </source>
</reference>
<evidence type="ECO:0000313" key="3">
    <source>
        <dbReference type="Proteomes" id="UP001139384"/>
    </source>
</evidence>
<dbReference type="InterPro" id="IPR025475">
    <property type="entry name" value="DUF4326"/>
</dbReference>
<keyword evidence="3" id="KW-1185">Reference proteome</keyword>
<sequence length="155" mass="17983">MSTPALPVRRKRERTEGWRKGDGVIVDRTTRDFGNPFTLDWAYTLKLAERGDRAKAHEAVVDLYRKWLAGDRTYFNDAEYDLQRDRVLDRLEELRGKDLICPCELGLACHADVLMQWANADPAETARYVTLARRRVDRSRARRGETPLQHLRDAA</sequence>
<evidence type="ECO:0000259" key="1">
    <source>
        <dbReference type="Pfam" id="PF14216"/>
    </source>
</evidence>
<dbReference type="AlphaFoldDB" id="A0A9X1PRY8"/>
<evidence type="ECO:0000313" key="2">
    <source>
        <dbReference type="EMBL" id="MCF1592412.1"/>
    </source>
</evidence>
<name>A0A9X1PRY8_STRM4</name>